<accession>A0A9D1ANV8</accession>
<organism evidence="2 3">
    <name type="scientific">Candidatus Caccousia avicola</name>
    <dbReference type="NCBI Taxonomy" id="2840721"/>
    <lineage>
        <taxon>Bacteria</taxon>
        <taxon>Bacillati</taxon>
        <taxon>Bacillota</taxon>
        <taxon>Clostridia</taxon>
        <taxon>Eubacteriales</taxon>
        <taxon>Oscillospiraceae</taxon>
        <taxon>Oscillospiraceae incertae sedis</taxon>
        <taxon>Candidatus Caccousia</taxon>
    </lineage>
</organism>
<evidence type="ECO:0000313" key="2">
    <source>
        <dbReference type="EMBL" id="HIR47628.1"/>
    </source>
</evidence>
<comment type="caution">
    <text evidence="2">The sequence shown here is derived from an EMBL/GenBank/DDBJ whole genome shotgun (WGS) entry which is preliminary data.</text>
</comment>
<protein>
    <recommendedName>
        <fullName evidence="1">Uroporphyrinogen decarboxylase (URO-D) domain-containing protein</fullName>
    </recommendedName>
</protein>
<dbReference type="AlphaFoldDB" id="A0A9D1ANV8"/>
<dbReference type="InterPro" id="IPR038071">
    <property type="entry name" value="UROD/MetE-like_sf"/>
</dbReference>
<reference evidence="2" key="2">
    <citation type="journal article" date="2021" name="PeerJ">
        <title>Extensive microbial diversity within the chicken gut microbiome revealed by metagenomics and culture.</title>
        <authorList>
            <person name="Gilroy R."/>
            <person name="Ravi A."/>
            <person name="Getino M."/>
            <person name="Pursley I."/>
            <person name="Horton D.L."/>
            <person name="Alikhan N.F."/>
            <person name="Baker D."/>
            <person name="Gharbi K."/>
            <person name="Hall N."/>
            <person name="Watson M."/>
            <person name="Adriaenssens E.M."/>
            <person name="Foster-Nyarko E."/>
            <person name="Jarju S."/>
            <person name="Secka A."/>
            <person name="Antonio M."/>
            <person name="Oren A."/>
            <person name="Chaudhuri R.R."/>
            <person name="La Ragione R."/>
            <person name="Hildebrand F."/>
            <person name="Pallen M.J."/>
        </authorList>
    </citation>
    <scope>NUCLEOTIDE SEQUENCE</scope>
    <source>
        <strain evidence="2">ChiSxjej1B13-7958</strain>
    </source>
</reference>
<feature type="domain" description="Uroporphyrinogen decarboxylase (URO-D)" evidence="1">
    <location>
        <begin position="63"/>
        <end position="312"/>
    </location>
</feature>
<dbReference type="Gene3D" id="3.20.20.210">
    <property type="match status" value="1"/>
</dbReference>
<evidence type="ECO:0000313" key="3">
    <source>
        <dbReference type="Proteomes" id="UP000824242"/>
    </source>
</evidence>
<reference evidence="2" key="1">
    <citation type="submission" date="2020-10" db="EMBL/GenBank/DDBJ databases">
        <authorList>
            <person name="Gilroy R."/>
        </authorList>
    </citation>
    <scope>NUCLEOTIDE SEQUENCE</scope>
    <source>
        <strain evidence="2">ChiSxjej1B13-7958</strain>
    </source>
</reference>
<name>A0A9D1ANV8_9FIRM</name>
<dbReference type="Proteomes" id="UP000824242">
    <property type="component" value="Unassembled WGS sequence"/>
</dbReference>
<dbReference type="Pfam" id="PF01208">
    <property type="entry name" value="URO-D"/>
    <property type="match status" value="1"/>
</dbReference>
<gene>
    <name evidence="2" type="ORF">IAB89_08255</name>
</gene>
<dbReference type="GO" id="GO:0006779">
    <property type="term" value="P:porphyrin-containing compound biosynthetic process"/>
    <property type="evidence" value="ECO:0007669"/>
    <property type="project" value="InterPro"/>
</dbReference>
<dbReference type="SUPFAM" id="SSF51726">
    <property type="entry name" value="UROD/MetE-like"/>
    <property type="match status" value="1"/>
</dbReference>
<dbReference type="InterPro" id="IPR052024">
    <property type="entry name" value="Methanogen_methyltrans"/>
</dbReference>
<dbReference type="PANTHER" id="PTHR47099">
    <property type="entry name" value="METHYLCOBAMIDE:COM METHYLTRANSFERASE MTBA"/>
    <property type="match status" value="1"/>
</dbReference>
<sequence length="315" mass="35266">MNKIERVKAVLNGETPDRVPAGFWFHYPSTFTVEETVKGHLELFRHTDMDIMKIMQDFMYPIHTKIQNASDWQKIRFDGPDSPEFKKQAEIIKRILDGVNGEALVVQTMFGPFKAASFAFGDDLLMAHAKENPKAVAEGVKTIAEVQQEWANAYLDLGLDGIYFSAQFGEVGRFTDEEWAMLVKPSDLMVLDVAKNRADKYNILHICGEPEYDFKVHLERFQGYPGDIVNWSVKDTGMTLAEGKKLYGRPVLGGLNNKGNILSGTDEAIRAEVEEAIRGFGSTSMMIGADCTIQGEGISLDRIKTAVEAAHNFQF</sequence>
<dbReference type="EMBL" id="DVGZ01000088">
    <property type="protein sequence ID" value="HIR47628.1"/>
    <property type="molecule type" value="Genomic_DNA"/>
</dbReference>
<dbReference type="InterPro" id="IPR000257">
    <property type="entry name" value="Uroporphyrinogen_deCOase"/>
</dbReference>
<evidence type="ECO:0000259" key="1">
    <source>
        <dbReference type="Pfam" id="PF01208"/>
    </source>
</evidence>
<dbReference type="GO" id="GO:0004853">
    <property type="term" value="F:uroporphyrinogen decarboxylase activity"/>
    <property type="evidence" value="ECO:0007669"/>
    <property type="project" value="InterPro"/>
</dbReference>
<dbReference type="PANTHER" id="PTHR47099:SF1">
    <property type="entry name" value="METHYLCOBAMIDE:COM METHYLTRANSFERASE MTBA"/>
    <property type="match status" value="1"/>
</dbReference>
<proteinExistence type="predicted"/>